<dbReference type="KEGG" id="jme:EEW87_000405"/>
<proteinExistence type="inferred from homology"/>
<dbReference type="Gene3D" id="3.30.420.40">
    <property type="match status" value="2"/>
</dbReference>
<name>A0A5P8FJT6_9MICO</name>
<dbReference type="AlphaFoldDB" id="A0A5P8FJT6"/>
<sequence>MGSAEHTYDERVTDPIDRSAVVGVDVGGTRIKSVLVDGEGEVLAAKVVPTPSRPGPELGRVAAGLRRDLEDEAGVPAGALAVVVPGLVEEVVGIARWSANLGWSDLPLTQLLAEHLDVPVTSGHDVRAGLLAEHRLGAARGVDDVVFLPLGTGIAAAQMTGGQVVAGSPWTGEVGHVVVRPGGPVCGCGAKGCLEAVASAAALGRAWSAASGEERDAEHLAGAVAQGDPAAVQIWQQAVEDLALVLAPVISAAGTRLLLVGGGLVLSGDLLLDPLRSALAARLPGRTDLEVAPAALGDRAGALGAACLAADLVRSAR</sequence>
<evidence type="ECO:0000256" key="1">
    <source>
        <dbReference type="ARBA" id="ARBA00006479"/>
    </source>
</evidence>
<dbReference type="Pfam" id="PF00480">
    <property type="entry name" value="ROK"/>
    <property type="match status" value="1"/>
</dbReference>
<accession>A0A5P8FJT6</accession>
<dbReference type="SUPFAM" id="SSF53067">
    <property type="entry name" value="Actin-like ATPase domain"/>
    <property type="match status" value="1"/>
</dbReference>
<comment type="similarity">
    <text evidence="1">Belongs to the ROK (NagC/XylR) family.</text>
</comment>
<organism evidence="2 3">
    <name type="scientific">Janibacter melonis</name>
    <dbReference type="NCBI Taxonomy" id="262209"/>
    <lineage>
        <taxon>Bacteria</taxon>
        <taxon>Bacillati</taxon>
        <taxon>Actinomycetota</taxon>
        <taxon>Actinomycetes</taxon>
        <taxon>Micrococcales</taxon>
        <taxon>Intrasporangiaceae</taxon>
        <taxon>Janibacter</taxon>
    </lineage>
</organism>
<dbReference type="Proteomes" id="UP000271708">
    <property type="component" value="Chromosome"/>
</dbReference>
<evidence type="ECO:0000313" key="2">
    <source>
        <dbReference type="EMBL" id="QFQ29112.2"/>
    </source>
</evidence>
<reference evidence="2 3" key="1">
    <citation type="submission" date="2019-09" db="EMBL/GenBank/DDBJ databases">
        <title>Complete Genome Sequence of Janibacter melonis M714 with both human health impact and industrial applications.</title>
        <authorList>
            <person name="Jin M."/>
            <person name="Zhao Q.R."/>
        </authorList>
    </citation>
    <scope>NUCLEOTIDE SEQUENCE [LARGE SCALE GENOMIC DNA]</scope>
    <source>
        <strain evidence="2 3">M714</strain>
    </source>
</reference>
<dbReference type="PANTHER" id="PTHR18964:SF149">
    <property type="entry name" value="BIFUNCTIONAL UDP-N-ACETYLGLUCOSAMINE 2-EPIMERASE_N-ACETYLMANNOSAMINE KINASE"/>
    <property type="match status" value="1"/>
</dbReference>
<evidence type="ECO:0000313" key="3">
    <source>
        <dbReference type="Proteomes" id="UP000271708"/>
    </source>
</evidence>
<dbReference type="PANTHER" id="PTHR18964">
    <property type="entry name" value="ROK (REPRESSOR, ORF, KINASE) FAMILY"/>
    <property type="match status" value="1"/>
</dbReference>
<dbReference type="InterPro" id="IPR043129">
    <property type="entry name" value="ATPase_NBD"/>
</dbReference>
<dbReference type="EMBL" id="CP044548">
    <property type="protein sequence ID" value="QFQ29112.2"/>
    <property type="molecule type" value="Genomic_DNA"/>
</dbReference>
<protein>
    <submittedName>
        <fullName evidence="2">ROK family protein</fullName>
    </submittedName>
</protein>
<dbReference type="InterPro" id="IPR000600">
    <property type="entry name" value="ROK"/>
</dbReference>
<gene>
    <name evidence="2" type="ORF">EEW87_000405</name>
</gene>